<dbReference type="GO" id="GO:0009253">
    <property type="term" value="P:peptidoglycan catabolic process"/>
    <property type="evidence" value="ECO:0007669"/>
    <property type="project" value="TreeGrafter"/>
</dbReference>
<dbReference type="Proteomes" id="UP000740926">
    <property type="component" value="Unassembled WGS sequence"/>
</dbReference>
<proteinExistence type="predicted"/>
<dbReference type="Gene3D" id="3.40.50.10090">
    <property type="match status" value="2"/>
</dbReference>
<accession>A0A9P6YE38</accession>
<reference evidence="2 3" key="1">
    <citation type="journal article" date="2020" name="Microb. Genom.">
        <title>Genetic diversity of clinical and environmental Mucorales isolates obtained from an investigation of mucormycosis cases among solid organ transplant recipients.</title>
        <authorList>
            <person name="Nguyen M.H."/>
            <person name="Kaul D."/>
            <person name="Muto C."/>
            <person name="Cheng S.J."/>
            <person name="Richter R.A."/>
            <person name="Bruno V.M."/>
            <person name="Liu G."/>
            <person name="Beyhan S."/>
            <person name="Sundermann A.J."/>
            <person name="Mounaud S."/>
            <person name="Pasculle A.W."/>
            <person name="Nierman W.C."/>
            <person name="Driscoll E."/>
            <person name="Cumbie R."/>
            <person name="Clancy C.J."/>
            <person name="Dupont C.L."/>
        </authorList>
    </citation>
    <scope>NUCLEOTIDE SEQUENCE [LARGE SCALE GENOMIC DNA]</scope>
    <source>
        <strain evidence="2 3">GL24</strain>
    </source>
</reference>
<gene>
    <name evidence="2" type="ORF">G6F50_013743</name>
</gene>
<sequence>MDLQLLQIQGSGRVRLADGTQVRLAYAEQNGHPYRAIGRWLVDQGQLKKEDVTMDAIRAWARANPARVPELLRSNPSYVFFVRNPDSPEGPRGSLNVPLTAGYSVAVDRTVVPLGSLRWLSTTRPDGTPVVRQLQRALNCDRVVFTSPAAVAAAASLLRLAEAQRSPWLTVGEGTARALQAHGISDVHAPQRMDSEGLLALPVLANVQGLRIGLVTAPGGRGLIAAQLRAAGASIERADVYQRRLLRLAPRTLARLAHSAFPWVLAVSSGEALQHFWQQLPTALQQRLQAHATAVVASDRLGEQARALGLQHVVRAAGPATAQLVAAAHATLTVPAAT</sequence>
<dbReference type="Pfam" id="PF03562">
    <property type="entry name" value="MltA"/>
    <property type="match status" value="1"/>
</dbReference>
<dbReference type="PANTHER" id="PTHR30124:SF0">
    <property type="entry name" value="MEMBRANE-BOUND LYTIC MUREIN TRANSGLYCOSYLASE A"/>
    <property type="match status" value="1"/>
</dbReference>
<evidence type="ECO:0000313" key="3">
    <source>
        <dbReference type="Proteomes" id="UP000740926"/>
    </source>
</evidence>
<comment type="caution">
    <text evidence="2">The sequence shown here is derived from an EMBL/GenBank/DDBJ whole genome shotgun (WGS) entry which is preliminary data.</text>
</comment>
<dbReference type="SUPFAM" id="SSF69618">
    <property type="entry name" value="HemD-like"/>
    <property type="match status" value="1"/>
</dbReference>
<dbReference type="CDD" id="cd06578">
    <property type="entry name" value="HemD"/>
    <property type="match status" value="1"/>
</dbReference>
<name>A0A9P6YE38_9FUNG</name>
<organism evidence="2 3">
    <name type="scientific">Rhizopus delemar</name>
    <dbReference type="NCBI Taxonomy" id="936053"/>
    <lineage>
        <taxon>Eukaryota</taxon>
        <taxon>Fungi</taxon>
        <taxon>Fungi incertae sedis</taxon>
        <taxon>Mucoromycota</taxon>
        <taxon>Mucoromycotina</taxon>
        <taxon>Mucoromycetes</taxon>
        <taxon>Mucorales</taxon>
        <taxon>Mucorineae</taxon>
        <taxon>Rhizopodaceae</taxon>
        <taxon>Rhizopus</taxon>
    </lineage>
</organism>
<feature type="domain" description="Lytic transglycosylase MltA" evidence="1">
    <location>
        <begin position="1"/>
        <end position="82"/>
    </location>
</feature>
<dbReference type="SUPFAM" id="SSF50685">
    <property type="entry name" value="Barwin-like endoglucanases"/>
    <property type="match status" value="1"/>
</dbReference>
<evidence type="ECO:0000313" key="2">
    <source>
        <dbReference type="EMBL" id="KAG1545499.1"/>
    </source>
</evidence>
<dbReference type="InterPro" id="IPR003754">
    <property type="entry name" value="4pyrrol_synth_uPrphyn_synth"/>
</dbReference>
<dbReference type="GO" id="GO:0004852">
    <property type="term" value="F:uroporphyrinogen-III synthase activity"/>
    <property type="evidence" value="ECO:0007669"/>
    <property type="project" value="InterPro"/>
</dbReference>
<dbReference type="CDD" id="cd14668">
    <property type="entry name" value="mlta_B"/>
    <property type="match status" value="1"/>
</dbReference>
<dbReference type="AlphaFoldDB" id="A0A9P6YE38"/>
<dbReference type="InterPro" id="IPR005300">
    <property type="entry name" value="MltA_B"/>
</dbReference>
<protein>
    <recommendedName>
        <fullName evidence="1">Lytic transglycosylase MltA domain-containing protein</fullName>
    </recommendedName>
</protein>
<dbReference type="EMBL" id="JAANIU010005774">
    <property type="protein sequence ID" value="KAG1545499.1"/>
    <property type="molecule type" value="Genomic_DNA"/>
</dbReference>
<dbReference type="SMART" id="SM00925">
    <property type="entry name" value="MltA"/>
    <property type="match status" value="1"/>
</dbReference>
<dbReference type="Pfam" id="PF02602">
    <property type="entry name" value="HEM4"/>
    <property type="match status" value="1"/>
</dbReference>
<dbReference type="InterPro" id="IPR036908">
    <property type="entry name" value="RlpA-like_sf"/>
</dbReference>
<evidence type="ECO:0000259" key="1">
    <source>
        <dbReference type="SMART" id="SM00925"/>
    </source>
</evidence>
<dbReference type="InterPro" id="IPR036108">
    <property type="entry name" value="4pyrrol_syn_uPrphyn_synt_sf"/>
</dbReference>
<dbReference type="PANTHER" id="PTHR30124">
    <property type="entry name" value="MEMBRANE-BOUND LYTIC MUREIN TRANSGLYCOSYLASE A"/>
    <property type="match status" value="1"/>
</dbReference>
<keyword evidence="3" id="KW-1185">Reference proteome</keyword>
<dbReference type="Gene3D" id="2.40.240.50">
    <property type="entry name" value="Barwin-like endoglucanases"/>
    <property type="match status" value="1"/>
</dbReference>
<dbReference type="GO" id="GO:0008933">
    <property type="term" value="F:peptidoglycan lytic transglycosylase activity"/>
    <property type="evidence" value="ECO:0007669"/>
    <property type="project" value="TreeGrafter"/>
</dbReference>
<dbReference type="GO" id="GO:0033014">
    <property type="term" value="P:tetrapyrrole biosynthetic process"/>
    <property type="evidence" value="ECO:0007669"/>
    <property type="project" value="InterPro"/>
</dbReference>
<dbReference type="GO" id="GO:0004553">
    <property type="term" value="F:hydrolase activity, hydrolyzing O-glycosyl compounds"/>
    <property type="evidence" value="ECO:0007669"/>
    <property type="project" value="InterPro"/>
</dbReference>
<dbReference type="InterPro" id="IPR026044">
    <property type="entry name" value="MltA"/>
</dbReference>